<evidence type="ECO:0008006" key="3">
    <source>
        <dbReference type="Google" id="ProtNLM"/>
    </source>
</evidence>
<dbReference type="Proteomes" id="UP001172457">
    <property type="component" value="Chromosome 6"/>
</dbReference>
<evidence type="ECO:0000313" key="1">
    <source>
        <dbReference type="EMBL" id="KAJ9544762.1"/>
    </source>
</evidence>
<evidence type="ECO:0000313" key="2">
    <source>
        <dbReference type="Proteomes" id="UP001172457"/>
    </source>
</evidence>
<sequence length="131" mass="15540">MAQCTTFQQMHEWARARELELESQGKRKREEHPQNHVYKKFRTLVVKEDGRKKHRKCSKCGRNHPGKCWVGLGICYKYGKLGHICRDCKAPVKQFFRVTSRVTSLMSARLQQNLLGYRDRCRSRRLRPFGC</sequence>
<dbReference type="EMBL" id="JARYMX010000006">
    <property type="protein sequence ID" value="KAJ9544762.1"/>
    <property type="molecule type" value="Genomic_DNA"/>
</dbReference>
<name>A0AA38W0N6_9ASTR</name>
<accession>A0AA38W0N6</accession>
<dbReference type="AlphaFoldDB" id="A0AA38W0N6"/>
<organism evidence="1 2">
    <name type="scientific">Centaurea solstitialis</name>
    <name type="common">yellow star-thistle</name>
    <dbReference type="NCBI Taxonomy" id="347529"/>
    <lineage>
        <taxon>Eukaryota</taxon>
        <taxon>Viridiplantae</taxon>
        <taxon>Streptophyta</taxon>
        <taxon>Embryophyta</taxon>
        <taxon>Tracheophyta</taxon>
        <taxon>Spermatophyta</taxon>
        <taxon>Magnoliopsida</taxon>
        <taxon>eudicotyledons</taxon>
        <taxon>Gunneridae</taxon>
        <taxon>Pentapetalae</taxon>
        <taxon>asterids</taxon>
        <taxon>campanulids</taxon>
        <taxon>Asterales</taxon>
        <taxon>Asteraceae</taxon>
        <taxon>Carduoideae</taxon>
        <taxon>Cardueae</taxon>
        <taxon>Centaureinae</taxon>
        <taxon>Centaurea</taxon>
    </lineage>
</organism>
<protein>
    <recommendedName>
        <fullName evidence="3">CCHC-type domain-containing protein</fullName>
    </recommendedName>
</protein>
<reference evidence="1" key="1">
    <citation type="submission" date="2023-03" db="EMBL/GenBank/DDBJ databases">
        <title>Chromosome-scale reference genome and RAD-based genetic map of yellow starthistle (Centaurea solstitialis) reveal putative structural variation and QTLs associated with invader traits.</title>
        <authorList>
            <person name="Reatini B."/>
            <person name="Cang F.A."/>
            <person name="Jiang Q."/>
            <person name="Mckibben M.T.W."/>
            <person name="Barker M.S."/>
            <person name="Rieseberg L.H."/>
            <person name="Dlugosch K.M."/>
        </authorList>
    </citation>
    <scope>NUCLEOTIDE SEQUENCE</scope>
    <source>
        <strain evidence="1">CAN-66</strain>
        <tissue evidence="1">Leaf</tissue>
    </source>
</reference>
<proteinExistence type="predicted"/>
<keyword evidence="2" id="KW-1185">Reference proteome</keyword>
<gene>
    <name evidence="1" type="ORF">OSB04_024469</name>
</gene>
<comment type="caution">
    <text evidence="1">The sequence shown here is derived from an EMBL/GenBank/DDBJ whole genome shotgun (WGS) entry which is preliminary data.</text>
</comment>